<dbReference type="Proteomes" id="UP000233556">
    <property type="component" value="Unassembled WGS sequence"/>
</dbReference>
<dbReference type="EMBL" id="KZ505740">
    <property type="protein sequence ID" value="PKU45820.1"/>
    <property type="molecule type" value="Genomic_DNA"/>
</dbReference>
<name>A0A2I0UIF3_LIMLA</name>
<gene>
    <name evidence="2" type="ORF">llap_3864</name>
</gene>
<dbReference type="OrthoDB" id="10063195at2759"/>
<reference evidence="3" key="2">
    <citation type="submission" date="2017-12" db="EMBL/GenBank/DDBJ databases">
        <title>Genome sequence of the Bar-tailed Godwit (Limosa lapponica baueri).</title>
        <authorList>
            <person name="Lima N.C.B."/>
            <person name="Parody-Merino A.M."/>
            <person name="Battley P.F."/>
            <person name="Fidler A.E."/>
            <person name="Prosdocimi F."/>
        </authorList>
    </citation>
    <scope>NUCLEOTIDE SEQUENCE [LARGE SCALE GENOMIC DNA]</scope>
</reference>
<evidence type="ECO:0000313" key="2">
    <source>
        <dbReference type="EMBL" id="PKU45820.1"/>
    </source>
</evidence>
<keyword evidence="2" id="KW-0695">RNA-directed DNA polymerase</keyword>
<keyword evidence="2" id="KW-0548">Nucleotidyltransferase</keyword>
<keyword evidence="1" id="KW-1133">Transmembrane helix</keyword>
<accession>A0A2I0UIF3</accession>
<protein>
    <submittedName>
        <fullName evidence="2">Rna-directed dna polymerase from mobile element jockey-like</fullName>
    </submittedName>
</protein>
<organism evidence="2 3">
    <name type="scientific">Limosa lapponica baueri</name>
    <dbReference type="NCBI Taxonomy" id="1758121"/>
    <lineage>
        <taxon>Eukaryota</taxon>
        <taxon>Metazoa</taxon>
        <taxon>Chordata</taxon>
        <taxon>Craniata</taxon>
        <taxon>Vertebrata</taxon>
        <taxon>Euteleostomi</taxon>
        <taxon>Archelosauria</taxon>
        <taxon>Archosauria</taxon>
        <taxon>Dinosauria</taxon>
        <taxon>Saurischia</taxon>
        <taxon>Theropoda</taxon>
        <taxon>Coelurosauria</taxon>
        <taxon>Aves</taxon>
        <taxon>Neognathae</taxon>
        <taxon>Neoaves</taxon>
        <taxon>Charadriiformes</taxon>
        <taxon>Scolopacidae</taxon>
        <taxon>Limosa</taxon>
    </lineage>
</organism>
<proteinExistence type="predicted"/>
<reference evidence="3" key="1">
    <citation type="submission" date="2017-11" db="EMBL/GenBank/DDBJ databases">
        <authorList>
            <person name="Lima N.C."/>
            <person name="Parody-Merino A.M."/>
            <person name="Battley P.F."/>
            <person name="Fidler A.E."/>
            <person name="Prosdocimi F."/>
        </authorList>
    </citation>
    <scope>NUCLEOTIDE SEQUENCE [LARGE SCALE GENOMIC DNA]</scope>
</reference>
<keyword evidence="3" id="KW-1185">Reference proteome</keyword>
<evidence type="ECO:0000313" key="3">
    <source>
        <dbReference type="Proteomes" id="UP000233556"/>
    </source>
</evidence>
<keyword evidence="1" id="KW-0812">Transmembrane</keyword>
<dbReference type="AlphaFoldDB" id="A0A2I0UIF3"/>
<keyword evidence="1" id="KW-0472">Membrane</keyword>
<sequence>MQGMEMGTGSGLYYRTILAVFAVKALFLTTLSALDPLKKVYKHILATGQVLLCLTHVKLLPKYLKEDQMFVLVNAEGFLCALHLAFNIEQSGSRVLSAVNYQPVSLTSLPGKITEQILLEAMLRPMEDREVIQDRQHGFIFLTNVVVFYDGVTTSVDKGRAMSVVCLDFCKIFDMVLYNILLYKLKRYVFDGWTVWWMRNWGPYWDQYCPIAFINGVNSGIECTLSKFADDTKLSDVVDMPEGWDANQRDLNKLEKWACVNLMRFNKAKRRVLHLAPGNSQYQYKLGREWVESSPAEKDLGVLVDGKPDMSWQCALAAQKAICILDYFKRSVASRSREVILLLCSGETPPGVLCPALEPSAQGKTWTCWSSFRGDL</sequence>
<dbReference type="PANTHER" id="PTHR33332">
    <property type="entry name" value="REVERSE TRANSCRIPTASE DOMAIN-CONTAINING PROTEIN"/>
    <property type="match status" value="1"/>
</dbReference>
<keyword evidence="2" id="KW-0808">Transferase</keyword>
<evidence type="ECO:0000256" key="1">
    <source>
        <dbReference type="SAM" id="Phobius"/>
    </source>
</evidence>
<dbReference type="GO" id="GO:0003964">
    <property type="term" value="F:RNA-directed DNA polymerase activity"/>
    <property type="evidence" value="ECO:0007669"/>
    <property type="project" value="UniProtKB-KW"/>
</dbReference>
<feature type="transmembrane region" description="Helical" evidence="1">
    <location>
        <begin position="12"/>
        <end position="34"/>
    </location>
</feature>